<sequence>MPDYDMINVTGPVSVQLATDGELKVRGRNTRDACLILLMGVTGSGKSTFVECIGNGRHLRISKNQLDGVTQELLVYRLNNVFRVGGDPVYLMDTPGFADDKFPESKVLRLVQTFMKENRSKTLDIFKALTGLTTERNITIVTTMWDQIWNQKQQEMANQRLQDLQNDTWQSLVEDGTTVVKFENNHASAIEALRKCMDSFTNKHFVLERMLWDNVTIRNTTAGSLLYNNLLERRIELQQRLQCIEEELNNSSQQLEPTDFDPFVKEVLLQEREDVLDVVQAVEEEIKTLNHNFGSQESRVNAQGPKLAPTIDQMIAPTSAGSQLKGLDMYIDSEILVIHDSTPNSSAPFHSPSPGLPMDNIQWLKTLGPVSVKIAHEELKSHNTYNACLILLTGATGTGKSTFIECVGNGSVLGISKDQLHGFTQELTVYRIRNVCSAADSPIYLMDTPGFADSKYPEAQVLRMVQSFMKENKIGSIKRVLHFDRITDRRMTNTRGGILDLLKALTGVATEKNITIVTTMWDQLWTERQRVAANERLADLQNSHWKGLLEGGTNIVKFENNHQSALRIVQQCMSTFTPQKFILERMILENVPITNTTAGSLLYRNLLERRVRLQQRLQYLDAESKGVNEECDLAIAQVIEEERAEIIALAQIVEEEIDIMGSSFHLQSESEEEMSRRDTAAAHTQAASDQQMSAKSALGGKLKGILLVLGRFGRIRTIMSVKGNKH</sequence>
<comment type="caution">
    <text evidence="4">The sequence shown here is derived from an EMBL/GenBank/DDBJ whole genome shotgun (WGS) entry which is preliminary data.</text>
</comment>
<dbReference type="Gene3D" id="3.40.50.300">
    <property type="entry name" value="P-loop containing nucleotide triphosphate hydrolases"/>
    <property type="match status" value="2"/>
</dbReference>
<keyword evidence="1" id="KW-0175">Coiled coil</keyword>
<dbReference type="AlphaFoldDB" id="A0A409YMK4"/>
<dbReference type="InterPro" id="IPR006073">
    <property type="entry name" value="GTP-bd"/>
</dbReference>
<accession>A0A409YMK4</accession>
<proteinExistence type="predicted"/>
<organism evidence="4 5">
    <name type="scientific">Panaeolus cyanescens</name>
    <dbReference type="NCBI Taxonomy" id="181874"/>
    <lineage>
        <taxon>Eukaryota</taxon>
        <taxon>Fungi</taxon>
        <taxon>Dikarya</taxon>
        <taxon>Basidiomycota</taxon>
        <taxon>Agaricomycotina</taxon>
        <taxon>Agaricomycetes</taxon>
        <taxon>Agaricomycetidae</taxon>
        <taxon>Agaricales</taxon>
        <taxon>Agaricineae</taxon>
        <taxon>Galeropsidaceae</taxon>
        <taxon>Panaeolus</taxon>
    </lineage>
</organism>
<keyword evidence="5" id="KW-1185">Reference proteome</keyword>
<evidence type="ECO:0000256" key="2">
    <source>
        <dbReference type="SAM" id="MobiDB-lite"/>
    </source>
</evidence>
<dbReference type="InterPro" id="IPR027417">
    <property type="entry name" value="P-loop_NTPase"/>
</dbReference>
<dbReference type="Pfam" id="PF01926">
    <property type="entry name" value="MMR_HSR1"/>
    <property type="match status" value="2"/>
</dbReference>
<dbReference type="SUPFAM" id="SSF52540">
    <property type="entry name" value="P-loop containing nucleoside triphosphate hydrolases"/>
    <property type="match status" value="2"/>
</dbReference>
<evidence type="ECO:0000313" key="4">
    <source>
        <dbReference type="EMBL" id="PPR04313.1"/>
    </source>
</evidence>
<evidence type="ECO:0000313" key="5">
    <source>
        <dbReference type="Proteomes" id="UP000284842"/>
    </source>
</evidence>
<reference evidence="4 5" key="1">
    <citation type="journal article" date="2018" name="Evol. Lett.">
        <title>Horizontal gene cluster transfer increased hallucinogenic mushroom diversity.</title>
        <authorList>
            <person name="Reynolds H.T."/>
            <person name="Vijayakumar V."/>
            <person name="Gluck-Thaler E."/>
            <person name="Korotkin H.B."/>
            <person name="Matheny P.B."/>
            <person name="Slot J.C."/>
        </authorList>
    </citation>
    <scope>NUCLEOTIDE SEQUENCE [LARGE SCALE GENOMIC DNA]</scope>
    <source>
        <strain evidence="4 5">2629</strain>
    </source>
</reference>
<dbReference type="Proteomes" id="UP000284842">
    <property type="component" value="Unassembled WGS sequence"/>
</dbReference>
<feature type="region of interest" description="Disordered" evidence="2">
    <location>
        <begin position="668"/>
        <end position="692"/>
    </location>
</feature>
<dbReference type="EMBL" id="NHTK01000962">
    <property type="protein sequence ID" value="PPR04313.1"/>
    <property type="molecule type" value="Genomic_DNA"/>
</dbReference>
<evidence type="ECO:0000256" key="1">
    <source>
        <dbReference type="SAM" id="Coils"/>
    </source>
</evidence>
<dbReference type="OrthoDB" id="8954335at2759"/>
<gene>
    <name evidence="4" type="ORF">CVT24_013386</name>
</gene>
<protein>
    <recommendedName>
        <fullName evidence="3">G domain-containing protein</fullName>
    </recommendedName>
</protein>
<dbReference type="InParanoid" id="A0A409YMK4"/>
<evidence type="ECO:0000259" key="3">
    <source>
        <dbReference type="Pfam" id="PF01926"/>
    </source>
</evidence>
<dbReference type="GO" id="GO:0005525">
    <property type="term" value="F:GTP binding"/>
    <property type="evidence" value="ECO:0007669"/>
    <property type="project" value="InterPro"/>
</dbReference>
<name>A0A409YMK4_9AGAR</name>
<feature type="domain" description="G" evidence="3">
    <location>
        <begin position="390"/>
        <end position="473"/>
    </location>
</feature>
<feature type="domain" description="G" evidence="3">
    <location>
        <begin position="36"/>
        <end position="119"/>
    </location>
</feature>
<feature type="coiled-coil region" evidence="1">
    <location>
        <begin position="227"/>
        <end position="292"/>
    </location>
</feature>